<evidence type="ECO:0000256" key="13">
    <source>
        <dbReference type="ARBA" id="ARBA00023180"/>
    </source>
</evidence>
<evidence type="ECO:0000256" key="14">
    <source>
        <dbReference type="ARBA" id="ARBA00037407"/>
    </source>
</evidence>
<reference evidence="21" key="1">
    <citation type="submission" date="2023-03" db="EMBL/GenBank/DDBJ databases">
        <authorList>
            <person name="Steffen K."/>
            <person name="Cardenas P."/>
        </authorList>
    </citation>
    <scope>NUCLEOTIDE SEQUENCE</scope>
</reference>
<dbReference type="GO" id="GO:0005829">
    <property type="term" value="C:cytosol"/>
    <property type="evidence" value="ECO:0007669"/>
    <property type="project" value="UniProtKB-SubCell"/>
</dbReference>
<dbReference type="InterPro" id="IPR036772">
    <property type="entry name" value="SRCR-like_dom_sf"/>
</dbReference>
<feature type="domain" description="SRCR" evidence="20">
    <location>
        <begin position="577"/>
        <end position="685"/>
    </location>
</feature>
<dbReference type="InterPro" id="IPR000192">
    <property type="entry name" value="Aminotrans_V_dom"/>
</dbReference>
<dbReference type="SUPFAM" id="SSF56487">
    <property type="entry name" value="SRCR-like"/>
    <property type="match status" value="6"/>
</dbReference>
<evidence type="ECO:0000256" key="18">
    <source>
        <dbReference type="SAM" id="MobiDB-lite"/>
    </source>
</evidence>
<feature type="disulfide bond" evidence="17">
    <location>
        <begin position="653"/>
        <end position="663"/>
    </location>
</feature>
<feature type="compositionally biased region" description="Low complexity" evidence="18">
    <location>
        <begin position="441"/>
        <end position="450"/>
    </location>
</feature>
<feature type="compositionally biased region" description="Low complexity" evidence="18">
    <location>
        <begin position="466"/>
        <end position="484"/>
    </location>
</feature>
<evidence type="ECO:0000256" key="16">
    <source>
        <dbReference type="ARBA" id="ARBA00040554"/>
    </source>
</evidence>
<evidence type="ECO:0000256" key="17">
    <source>
        <dbReference type="PROSITE-ProRule" id="PRU00196"/>
    </source>
</evidence>
<evidence type="ECO:0000259" key="20">
    <source>
        <dbReference type="PROSITE" id="PS50287"/>
    </source>
</evidence>
<dbReference type="FunFam" id="3.90.1150.10:FF:000065">
    <property type="entry name" value="Selenocysteine lyase"/>
    <property type="match status" value="1"/>
</dbReference>
<feature type="disulfide bond" evidence="17">
    <location>
        <begin position="774"/>
        <end position="784"/>
    </location>
</feature>
<dbReference type="InterPro" id="IPR015424">
    <property type="entry name" value="PyrdxlP-dep_Trfase"/>
</dbReference>
<dbReference type="InterPro" id="IPR015421">
    <property type="entry name" value="PyrdxlP-dep_Trfase_major"/>
</dbReference>
<comment type="caution">
    <text evidence="21">The sequence shown here is derived from an EMBL/GenBank/DDBJ whole genome shotgun (WGS) entry which is preliminary data.</text>
</comment>
<dbReference type="GO" id="GO:0016740">
    <property type="term" value="F:transferase activity"/>
    <property type="evidence" value="ECO:0007669"/>
    <property type="project" value="UniProtKB-KW"/>
</dbReference>
<keyword evidence="10 19" id="KW-1133">Transmembrane helix</keyword>
<dbReference type="Gene3D" id="1.10.260.50">
    <property type="match status" value="1"/>
</dbReference>
<keyword evidence="22" id="KW-1185">Reference proteome</keyword>
<dbReference type="EMBL" id="CASHTH010002598">
    <property type="protein sequence ID" value="CAI8032352.1"/>
    <property type="molecule type" value="Genomic_DNA"/>
</dbReference>
<evidence type="ECO:0000313" key="22">
    <source>
        <dbReference type="Proteomes" id="UP001174909"/>
    </source>
</evidence>
<dbReference type="Pfam" id="PF00530">
    <property type="entry name" value="SRCR"/>
    <property type="match status" value="5"/>
</dbReference>
<feature type="transmembrane region" description="Helical" evidence="19">
    <location>
        <begin position="936"/>
        <end position="957"/>
    </location>
</feature>
<feature type="domain" description="SRCR" evidence="20">
    <location>
        <begin position="816"/>
        <end position="924"/>
    </location>
</feature>
<evidence type="ECO:0000256" key="4">
    <source>
        <dbReference type="ARBA" id="ARBA00011738"/>
    </source>
</evidence>
<evidence type="ECO:0000256" key="7">
    <source>
        <dbReference type="ARBA" id="ARBA00022692"/>
    </source>
</evidence>
<dbReference type="Proteomes" id="UP001174909">
    <property type="component" value="Unassembled WGS sequence"/>
</dbReference>
<keyword evidence="8" id="KW-0732">Signal</keyword>
<proteinExistence type="predicted"/>
<keyword evidence="11 19" id="KW-0472">Membrane</keyword>
<dbReference type="SUPFAM" id="SSF53383">
    <property type="entry name" value="PLP-dependent transferases"/>
    <property type="match status" value="1"/>
</dbReference>
<dbReference type="InterPro" id="IPR015422">
    <property type="entry name" value="PyrdxlP-dep_Trfase_small"/>
</dbReference>
<feature type="region of interest" description="Disordered" evidence="18">
    <location>
        <begin position="441"/>
        <end position="489"/>
    </location>
</feature>
<feature type="domain" description="SRCR" evidence="20">
    <location>
        <begin position="280"/>
        <end position="387"/>
    </location>
</feature>
<gene>
    <name evidence="21" type="ORF">GBAR_LOCUS18289</name>
</gene>
<feature type="compositionally biased region" description="Basic and acidic residues" evidence="18">
    <location>
        <begin position="451"/>
        <end position="465"/>
    </location>
</feature>
<dbReference type="Gene3D" id="3.10.250.10">
    <property type="entry name" value="SRCR-like domain"/>
    <property type="match status" value="6"/>
</dbReference>
<evidence type="ECO:0000256" key="5">
    <source>
        <dbReference type="ARBA" id="ARBA00022490"/>
    </source>
</evidence>
<organism evidence="21 22">
    <name type="scientific">Geodia barretti</name>
    <name type="common">Barrett's horny sponge</name>
    <dbReference type="NCBI Taxonomy" id="519541"/>
    <lineage>
        <taxon>Eukaryota</taxon>
        <taxon>Metazoa</taxon>
        <taxon>Porifera</taxon>
        <taxon>Demospongiae</taxon>
        <taxon>Heteroscleromorpha</taxon>
        <taxon>Tetractinellida</taxon>
        <taxon>Astrophorina</taxon>
        <taxon>Geodiidae</taxon>
        <taxon>Geodia</taxon>
    </lineage>
</organism>
<dbReference type="PROSITE" id="PS50287">
    <property type="entry name" value="SRCR_2"/>
    <property type="match status" value="6"/>
</dbReference>
<comment type="subcellular location">
    <subcellularLocation>
        <location evidence="3">Cytoplasm</location>
        <location evidence="3">Cytosol</location>
    </subcellularLocation>
    <subcellularLocation>
        <location evidence="2">Membrane</location>
        <topology evidence="2">Single-pass membrane protein</topology>
    </subcellularLocation>
</comment>
<accession>A0AA35WZL6</accession>
<feature type="disulfide bond" evidence="17">
    <location>
        <begin position="120"/>
        <end position="130"/>
    </location>
</feature>
<evidence type="ECO:0000256" key="12">
    <source>
        <dbReference type="ARBA" id="ARBA00023157"/>
    </source>
</evidence>
<feature type="compositionally biased region" description="Polar residues" evidence="18">
    <location>
        <begin position="1054"/>
        <end position="1071"/>
    </location>
</feature>
<dbReference type="PANTHER" id="PTHR11601:SF62">
    <property type="entry name" value="SELENOCYSTEINE LYASE"/>
    <property type="match status" value="1"/>
</dbReference>
<keyword evidence="5" id="KW-0963">Cytoplasm</keyword>
<evidence type="ECO:0000256" key="15">
    <source>
        <dbReference type="ARBA" id="ARBA00039054"/>
    </source>
</evidence>
<feature type="transmembrane region" description="Helical" evidence="19">
    <location>
        <begin position="402"/>
        <end position="423"/>
    </location>
</feature>
<evidence type="ECO:0000256" key="1">
    <source>
        <dbReference type="ARBA" id="ARBA00001933"/>
    </source>
</evidence>
<feature type="compositionally biased region" description="Polar residues" evidence="18">
    <location>
        <begin position="1030"/>
        <end position="1039"/>
    </location>
</feature>
<evidence type="ECO:0000313" key="21">
    <source>
        <dbReference type="EMBL" id="CAI8032352.1"/>
    </source>
</evidence>
<feature type="domain" description="SRCR" evidence="20">
    <location>
        <begin position="162"/>
        <end position="271"/>
    </location>
</feature>
<comment type="caution">
    <text evidence="17">Lacks conserved residue(s) required for the propagation of feature annotation.</text>
</comment>
<feature type="region of interest" description="Disordered" evidence="18">
    <location>
        <begin position="379"/>
        <end position="398"/>
    </location>
</feature>
<keyword evidence="9" id="KW-0677">Repeat</keyword>
<dbReference type="Gene3D" id="3.90.1150.10">
    <property type="entry name" value="Aspartate Aminotransferase, domain 1"/>
    <property type="match status" value="1"/>
</dbReference>
<dbReference type="GO" id="GO:0009000">
    <property type="term" value="F:selenocysteine lyase activity"/>
    <property type="evidence" value="ECO:0007669"/>
    <property type="project" value="UniProtKB-EC"/>
</dbReference>
<comment type="subunit">
    <text evidence="4">Homodimer.</text>
</comment>
<dbReference type="InterPro" id="IPR001190">
    <property type="entry name" value="SRCR"/>
</dbReference>
<evidence type="ECO:0000256" key="11">
    <source>
        <dbReference type="ARBA" id="ARBA00023136"/>
    </source>
</evidence>
<sequence length="1519" mass="161931">MRMRNRKLDSGIPRRIMKVCRRVSHSVVQRSDEDCAGEGTVELVGLEGVEHAGIVRVCRGGVWGTVCAEVFTPWSQKNSQVACRRAGFAGAVNPILQLTMPASARLLVLGDPIHYRRLSCNGTENTLTACSLSTSTFACIHDYDAAVTCKPYSSSAARAGDVRLLGDTDDGKGAVEYYDMFLGWTGVCVDSFHSSDWLVNYAAASIVCQQLGYERGTPIIQQGISTVAMERRVAGNLGCVLGQDFNLDSCTVGRVTCDISSDLPAGGVICSTTSDEDGSVRLVGGDGRCGVVEVAYNGRWGTICDDGEWDIDDASIVCNQLGYPGPTASISDQYPEYYSQFNKPTWLGGVECDDTDLEIDRCPSSPPIGYSTTCSGNDTSRAEVECSQDPPPPDDGGLSGGAIAGIVIGSIVGLGLIAYFIHWCGEAEKKKKAAAAAEASRSHGEAVAAQQRRDREVQQRRDEAAAQRALASAQQPPAPADSQLEGTEETAFQDAELVTAPPPSYQTAVAFPVPVPPPNYSLEKSGAYPSQNFPYPPATSSGFEAYPPPSAPCLADYPAPPVGFNPAYPPPICTGSVRLEGLLVAGAGRVELCLNGEWGTVCSMSEQWGLKNAQVACRSLGYYAAVTAIPQESLTVSLRAAPSVPIHLSGVQCNGTESSLTECFHSTDVSDCSVSHFNDVVVVCAAAGTTPSLLTPVAGDVRLLGDPADYRGAVEYYDVILGWTGICADSSYSAAWMGSRAAQIVCTQLGFEGGTPFVQSAPSLVELGVGRIDCSGSAFTLADCQREAVVFSQGSCGSHDAGWVECQQTGLGDFSVRLLPGTREGVVEVSINGRWGTVCDNSWQQSDAEVVCDQLGLDSESVPSTIPSTSYVQYVSRLKPFWLSSVACNDDSGLQDCSKSFLIGYSQFCSLTSSIFDSAEVNCGPPVPDRLSGGEIAGIVLAVLTVVGALVLGFIYIPDRWKRRHSYSWYRKLTTPSRWCEYIGAWCRRHTPRRPRVRRHVTPTPPTPTTTNENGEYPPATVANTPAATQQSLATITETSSEDDFGPGGPPQPTATESTAGQGSDGVLTSTAPPPYQKKLYHTPQQLALILPTLPLSKECAWKMSVYLDYNATCPLAPEVLEAITTALRDGWANPNSSHTAGKLARGFIDKAREQVARMINCQAEDILFTSGGTESNNMVLTSALRFWGNKEGKGKPHIITSNLEHDSVAKCLERLEKDGQAEVSVVGASGENGAVRVGGVVAAIKPSTVLISIMLAQNETGVLQPVRELVKAVREFEASTERRQRIFIHTDAAQALGKVKVDVEEMEVDYLTIVGHKFYGPRVGALYCRGLGGNLRGDPSLRGAPLTPLLWGGGQERGLRSGTENTGMIAGLGKACELVAVNVDSYHDHMQTVRNYLEQKLEETFGENVCFNCCHGNTSERLPNTSNFSLVGKAMIGPRVMAALKKTQVSVGAACHSPSEDRPSPILLGSGVTRGMAVNALRVSVGRDTTTSDIDTFISDLVGAREAILGDHVTSHHN</sequence>
<evidence type="ECO:0000256" key="10">
    <source>
        <dbReference type="ARBA" id="ARBA00022989"/>
    </source>
</evidence>
<evidence type="ECO:0000256" key="2">
    <source>
        <dbReference type="ARBA" id="ARBA00004167"/>
    </source>
</evidence>
<keyword evidence="12 17" id="KW-1015">Disulfide bond</keyword>
<evidence type="ECO:0000256" key="19">
    <source>
        <dbReference type="SAM" id="Phobius"/>
    </source>
</evidence>
<dbReference type="FunFam" id="3.10.250.10:FF:000016">
    <property type="entry name" value="Scavenger receptor cysteine-rich protein type 12"/>
    <property type="match status" value="2"/>
</dbReference>
<keyword evidence="13" id="KW-0325">Glycoprotein</keyword>
<evidence type="ECO:0000256" key="9">
    <source>
        <dbReference type="ARBA" id="ARBA00022737"/>
    </source>
</evidence>
<evidence type="ECO:0000256" key="6">
    <source>
        <dbReference type="ARBA" id="ARBA00022679"/>
    </source>
</evidence>
<dbReference type="EC" id="4.4.1.16" evidence="15"/>
<dbReference type="GO" id="GO:0016020">
    <property type="term" value="C:membrane"/>
    <property type="evidence" value="ECO:0007669"/>
    <property type="project" value="UniProtKB-SubCell"/>
</dbReference>
<keyword evidence="6" id="KW-0808">Transferase</keyword>
<feature type="disulfide bond" evidence="17">
    <location>
        <begin position="352"/>
        <end position="362"/>
    </location>
</feature>
<feature type="domain" description="SRCR" evidence="20">
    <location>
        <begin position="41"/>
        <end position="150"/>
    </location>
</feature>
<feature type="domain" description="SRCR" evidence="20">
    <location>
        <begin position="701"/>
        <end position="807"/>
    </location>
</feature>
<keyword evidence="21" id="KW-0456">Lyase</keyword>
<dbReference type="SMART" id="SM00202">
    <property type="entry name" value="SR"/>
    <property type="match status" value="6"/>
</dbReference>
<keyword evidence="7 19" id="KW-0812">Transmembrane</keyword>
<evidence type="ECO:0000256" key="8">
    <source>
        <dbReference type="ARBA" id="ARBA00022729"/>
    </source>
</evidence>
<dbReference type="Gene3D" id="3.40.640.10">
    <property type="entry name" value="Type I PLP-dependent aspartate aminotransferase-like (Major domain)"/>
    <property type="match status" value="1"/>
</dbReference>
<dbReference type="Pfam" id="PF00266">
    <property type="entry name" value="Aminotran_5"/>
    <property type="match status" value="1"/>
</dbReference>
<protein>
    <recommendedName>
        <fullName evidence="16">Selenocysteine lyase</fullName>
        <ecNumber evidence="15">4.4.1.16</ecNumber>
    </recommendedName>
</protein>
<dbReference type="CDD" id="cd12841">
    <property type="entry name" value="TM_EphA1"/>
    <property type="match status" value="1"/>
</dbReference>
<comment type="cofactor">
    <cofactor evidence="1">
        <name>pyridoxal 5'-phosphate</name>
        <dbReference type="ChEBI" id="CHEBI:597326"/>
    </cofactor>
</comment>
<evidence type="ECO:0000256" key="3">
    <source>
        <dbReference type="ARBA" id="ARBA00004514"/>
    </source>
</evidence>
<comment type="function">
    <text evidence="14">Catalyzes the decomposition of L-selenocysteine to L-alanine and elemental selenium.</text>
</comment>
<dbReference type="PANTHER" id="PTHR11601">
    <property type="entry name" value="CYSTEINE DESULFURYLASE FAMILY MEMBER"/>
    <property type="match status" value="1"/>
</dbReference>
<feature type="compositionally biased region" description="Low complexity" evidence="18">
    <location>
        <begin position="1018"/>
        <end position="1029"/>
    </location>
</feature>
<feature type="region of interest" description="Disordered" evidence="18">
    <location>
        <begin position="995"/>
        <end position="1078"/>
    </location>
</feature>
<name>A0AA35WZL6_GEOBA</name>